<name>A0AAV4RNC7_CAEEX</name>
<dbReference type="EMBL" id="BPLR01008172">
    <property type="protein sequence ID" value="GIY22604.1"/>
    <property type="molecule type" value="Genomic_DNA"/>
</dbReference>
<protein>
    <submittedName>
        <fullName evidence="1">Uncharacterized protein</fullName>
    </submittedName>
</protein>
<dbReference type="Proteomes" id="UP001054945">
    <property type="component" value="Unassembled WGS sequence"/>
</dbReference>
<evidence type="ECO:0000313" key="2">
    <source>
        <dbReference type="Proteomes" id="UP001054945"/>
    </source>
</evidence>
<dbReference type="AlphaFoldDB" id="A0AAV4RNC7"/>
<evidence type="ECO:0000313" key="1">
    <source>
        <dbReference type="EMBL" id="GIY22604.1"/>
    </source>
</evidence>
<proteinExistence type="predicted"/>
<reference evidence="1 2" key="1">
    <citation type="submission" date="2021-06" db="EMBL/GenBank/DDBJ databases">
        <title>Caerostris extrusa draft genome.</title>
        <authorList>
            <person name="Kono N."/>
            <person name="Arakawa K."/>
        </authorList>
    </citation>
    <scope>NUCLEOTIDE SEQUENCE [LARGE SCALE GENOMIC DNA]</scope>
</reference>
<sequence>MTRKILTWTFVLEEYKTWYMSKCRTMMQNTEREGIPSQLMEKLFEGLVEVIEITTPEGKVLPSYNPKE</sequence>
<gene>
    <name evidence="1" type="ORF">CEXT_10371</name>
</gene>
<comment type="caution">
    <text evidence="1">The sequence shown here is derived from an EMBL/GenBank/DDBJ whole genome shotgun (WGS) entry which is preliminary data.</text>
</comment>
<keyword evidence="2" id="KW-1185">Reference proteome</keyword>
<accession>A0AAV4RNC7</accession>
<organism evidence="1 2">
    <name type="scientific">Caerostris extrusa</name>
    <name type="common">Bark spider</name>
    <name type="synonym">Caerostris bankana</name>
    <dbReference type="NCBI Taxonomy" id="172846"/>
    <lineage>
        <taxon>Eukaryota</taxon>
        <taxon>Metazoa</taxon>
        <taxon>Ecdysozoa</taxon>
        <taxon>Arthropoda</taxon>
        <taxon>Chelicerata</taxon>
        <taxon>Arachnida</taxon>
        <taxon>Araneae</taxon>
        <taxon>Araneomorphae</taxon>
        <taxon>Entelegynae</taxon>
        <taxon>Araneoidea</taxon>
        <taxon>Araneidae</taxon>
        <taxon>Caerostris</taxon>
    </lineage>
</organism>